<dbReference type="Proteomes" id="UP000077013">
    <property type="component" value="Unassembled WGS sequence"/>
</dbReference>
<dbReference type="EMBL" id="LRXL01000026">
    <property type="protein sequence ID" value="OAB80148.1"/>
    <property type="molecule type" value="Genomic_DNA"/>
</dbReference>
<keyword evidence="1" id="KW-1133">Transmembrane helix</keyword>
<keyword evidence="3" id="KW-1185">Reference proteome</keyword>
<protein>
    <submittedName>
        <fullName evidence="2">Uncharacterized protein</fullName>
    </submittedName>
</protein>
<feature type="transmembrane region" description="Helical" evidence="1">
    <location>
        <begin position="103"/>
        <end position="121"/>
    </location>
</feature>
<reference evidence="2 3" key="1">
    <citation type="submission" date="2016-02" db="EMBL/GenBank/DDBJ databases">
        <title>Ulvibacter sp. LPB0005, isolated from Thais luteostoma.</title>
        <authorList>
            <person name="Shin S.-K."/>
            <person name="Yi H."/>
        </authorList>
    </citation>
    <scope>NUCLEOTIDE SEQUENCE [LARGE SCALE GENOMIC DNA]</scope>
    <source>
        <strain evidence="2 3">LPB0005</strain>
    </source>
</reference>
<evidence type="ECO:0000256" key="1">
    <source>
        <dbReference type="SAM" id="Phobius"/>
    </source>
</evidence>
<feature type="transmembrane region" description="Helical" evidence="1">
    <location>
        <begin position="55"/>
        <end position="72"/>
    </location>
</feature>
<evidence type="ECO:0000313" key="2">
    <source>
        <dbReference type="EMBL" id="OAB80148.1"/>
    </source>
</evidence>
<dbReference type="AlphaFoldDB" id="A0A167IYV0"/>
<sequence>MISENNQHNLNEMQTRKQKLTNRLKWYYPLERFHALFTFPVLAIYAVFHYSIQDLVFLLYGFVLIIFILWQGQQYWKLKLYRLTDVDFDEKKNLSWFTTAKKINVSLIAGIPVVFLLQWCLNDWNMLTNDTLGWAIVANTFGILEHINYYHTQLMVDNPSDFSYIRKHKKLKRASLAKDLYEHKL</sequence>
<comment type="caution">
    <text evidence="2">The sequence shown here is derived from an EMBL/GenBank/DDBJ whole genome shotgun (WGS) entry which is preliminary data.</text>
</comment>
<accession>A0A167IYV0</accession>
<organism evidence="2 3">
    <name type="scientific">Cochleicola gelatinilyticus</name>
    <dbReference type="NCBI Taxonomy" id="1763537"/>
    <lineage>
        <taxon>Bacteria</taxon>
        <taxon>Pseudomonadati</taxon>
        <taxon>Bacteroidota</taxon>
        <taxon>Flavobacteriia</taxon>
        <taxon>Flavobacteriales</taxon>
        <taxon>Flavobacteriaceae</taxon>
        <taxon>Cochleicola</taxon>
    </lineage>
</organism>
<feature type="transmembrane region" description="Helical" evidence="1">
    <location>
        <begin position="26"/>
        <end position="48"/>
    </location>
</feature>
<dbReference type="STRING" id="1763537.ULVI_05265"/>
<keyword evidence="1" id="KW-0472">Membrane</keyword>
<name>A0A167IYV0_9FLAO</name>
<proteinExistence type="predicted"/>
<keyword evidence="1" id="KW-0812">Transmembrane</keyword>
<gene>
    <name evidence="2" type="ORF">ULVI_05265</name>
</gene>
<evidence type="ECO:0000313" key="3">
    <source>
        <dbReference type="Proteomes" id="UP000077013"/>
    </source>
</evidence>